<comment type="caution">
    <text evidence="2">The sequence shown here is derived from an EMBL/GenBank/DDBJ whole genome shotgun (WGS) entry which is preliminary data.</text>
</comment>
<sequence length="114" mass="11323">MLTTALLIFAVAALGGMILATNVLRGRLAPWALSVAHALLGATGLVLLIMITLQGAGTARVTAALGVLVVAALGGFYLASIHLRGKLAPKGVVFVHAGVAVAGFLTLLSAVLAA</sequence>
<protein>
    <submittedName>
        <fullName evidence="2">Uncharacterized protein</fullName>
    </submittedName>
</protein>
<accession>A0ABU1VTT9</accession>
<dbReference type="EMBL" id="JAVDVW010000002">
    <property type="protein sequence ID" value="MDR7100528.1"/>
    <property type="molecule type" value="Genomic_DNA"/>
</dbReference>
<feature type="transmembrane region" description="Helical" evidence="1">
    <location>
        <begin position="91"/>
        <end position="113"/>
    </location>
</feature>
<evidence type="ECO:0000313" key="2">
    <source>
        <dbReference type="EMBL" id="MDR7100528.1"/>
    </source>
</evidence>
<dbReference type="Proteomes" id="UP001267878">
    <property type="component" value="Unassembled WGS sequence"/>
</dbReference>
<keyword evidence="3" id="KW-1185">Reference proteome</keyword>
<evidence type="ECO:0000313" key="3">
    <source>
        <dbReference type="Proteomes" id="UP001267878"/>
    </source>
</evidence>
<dbReference type="RefSeq" id="WP_310055386.1">
    <property type="nucleotide sequence ID" value="NZ_JAVDVW010000002.1"/>
</dbReference>
<name>A0ABU1VTT9_9GAMM</name>
<keyword evidence="1" id="KW-0472">Membrane</keyword>
<organism evidence="2 3">
    <name type="scientific">Agrilutibacter niabensis</name>
    <dbReference type="NCBI Taxonomy" id="380628"/>
    <lineage>
        <taxon>Bacteria</taxon>
        <taxon>Pseudomonadati</taxon>
        <taxon>Pseudomonadota</taxon>
        <taxon>Gammaproteobacteria</taxon>
        <taxon>Lysobacterales</taxon>
        <taxon>Lysobacteraceae</taxon>
        <taxon>Agrilutibacter</taxon>
    </lineage>
</organism>
<evidence type="ECO:0000256" key="1">
    <source>
        <dbReference type="SAM" id="Phobius"/>
    </source>
</evidence>
<feature type="transmembrane region" description="Helical" evidence="1">
    <location>
        <begin position="31"/>
        <end position="53"/>
    </location>
</feature>
<gene>
    <name evidence="2" type="ORF">J2X04_002909</name>
</gene>
<keyword evidence="1" id="KW-0812">Transmembrane</keyword>
<feature type="transmembrane region" description="Helical" evidence="1">
    <location>
        <begin position="59"/>
        <end position="79"/>
    </location>
</feature>
<proteinExistence type="predicted"/>
<feature type="transmembrane region" description="Helical" evidence="1">
    <location>
        <begin position="6"/>
        <end position="24"/>
    </location>
</feature>
<keyword evidence="1" id="KW-1133">Transmembrane helix</keyword>
<reference evidence="2 3" key="1">
    <citation type="submission" date="2023-07" db="EMBL/GenBank/DDBJ databases">
        <title>Sorghum-associated microbial communities from plants grown in Nebraska, USA.</title>
        <authorList>
            <person name="Schachtman D."/>
        </authorList>
    </citation>
    <scope>NUCLEOTIDE SEQUENCE [LARGE SCALE GENOMIC DNA]</scope>
    <source>
        <strain evidence="2 3">BE187</strain>
    </source>
</reference>